<dbReference type="RefSeq" id="WP_132461788.1">
    <property type="nucleotide sequence ID" value="NZ_SLXP01000004.1"/>
</dbReference>
<dbReference type="InterPro" id="IPR011749">
    <property type="entry name" value="CHP02243"/>
</dbReference>
<evidence type="ECO:0000313" key="1">
    <source>
        <dbReference type="EMBL" id="TCP41858.1"/>
    </source>
</evidence>
<name>A0A4R2Q2I9_9RHOB</name>
<organism evidence="1 2">
    <name type="scientific">Rhodovulum marinum</name>
    <dbReference type="NCBI Taxonomy" id="320662"/>
    <lineage>
        <taxon>Bacteria</taxon>
        <taxon>Pseudomonadati</taxon>
        <taxon>Pseudomonadota</taxon>
        <taxon>Alphaproteobacteria</taxon>
        <taxon>Rhodobacterales</taxon>
        <taxon>Paracoccaceae</taxon>
        <taxon>Rhodovulum</taxon>
    </lineage>
</organism>
<reference evidence="1 2" key="1">
    <citation type="submission" date="2019-03" db="EMBL/GenBank/DDBJ databases">
        <title>Genomic Encyclopedia of Type Strains, Phase IV (KMG-IV): sequencing the most valuable type-strain genomes for metagenomic binning, comparative biology and taxonomic classification.</title>
        <authorList>
            <person name="Goeker M."/>
        </authorList>
    </citation>
    <scope>NUCLEOTIDE SEQUENCE [LARGE SCALE GENOMIC DNA]</scope>
    <source>
        <strain evidence="1 2">DSM 18063</strain>
    </source>
</reference>
<dbReference type="EMBL" id="SLXP01000004">
    <property type="protein sequence ID" value="TCP41858.1"/>
    <property type="molecule type" value="Genomic_DNA"/>
</dbReference>
<accession>A0A4R2Q2I9</accession>
<dbReference type="Proteomes" id="UP000294835">
    <property type="component" value="Unassembled WGS sequence"/>
</dbReference>
<dbReference type="OrthoDB" id="9796131at2"/>
<keyword evidence="2" id="KW-1185">Reference proteome</keyword>
<protein>
    <submittedName>
        <fullName evidence="1">Putative phage baseplate assembly protein</fullName>
    </submittedName>
</protein>
<sequence>MIYHCCDPRRRELVLANPPLNGIDFLEVLDGEAPADTPRQRTLLVRFLRAAPTLTLDNLELTGGERITDVGIEWITRADAPDATLAEAGLIAYLGALDPGVQGETLVIRTESHGDHATYTLRLIDAGNPLSSPAGIDRLLAQIDFSFKVECPTDFDCAPRTDCPEDTPEPPAISYLAKDYKSFRRLMLSRMAQIMPDWRERNPADLGIALIEMLAYTGDRLSYAQDAVATEGYLATARRRSSVRRHARLVDYRMHDGGNARVWVQVRPLEPAVEGGPDTVVTAEAADLQFLTRIPGFDPVLAPALRGRAFDRAPQVFEPLHGGTFRSSHNRIDFYTWGSGECCLRTGATRATLAGDYPHLAPGDILVFAERVGPRTGRAADADPTRRHAVRLTAVQAGLTDELPLEPGADPAPITEIRWAEEDALPFPFCLSAKLDDAAGGGTATEVSCALGNIVLADHGRSVAAEPLGAVPQPHLSIVPDATGDPCDRPDPVPVPPRFQPVLKLGPVTQATVTRDPQTGDAVPYDPLATRSAHAAMAQPLSTRAPAVTLTDDGPGDDDWQARADLLNSFAGDRHFVVETERDGRARLRFGDDANGRRPNAGTGFTAAYRVGNGTTGNVGAGAIAHVITDKGGIEAVTNPMPAAGGLNPETMEEVRAAAPFAYRRQERAVTEADYGEMARRHPDVQRAVATFRWNGHGYTVFVTVDRFGGRPVTPDFRAELAAFLDRFRMAGYDLQIDAPRFVALEIALFVCAGPDHFRSEIKREVLEALSTARLSGGRRGLFHPDNFSFGDPVWLSRLYAAVMGVEGVTSVKATTFRRRGTTATKPLEDGVIEMGRLEIAQCENDRNFPERGSVTITMGGGK</sequence>
<comment type="caution">
    <text evidence="1">The sequence shown here is derived from an EMBL/GenBank/DDBJ whole genome shotgun (WGS) entry which is preliminary data.</text>
</comment>
<dbReference type="AlphaFoldDB" id="A0A4R2Q2I9"/>
<gene>
    <name evidence="1" type="ORF">EV662_104202</name>
</gene>
<proteinExistence type="predicted"/>
<dbReference type="NCBIfam" id="TIGR02243">
    <property type="entry name" value="putative baseplate assembly protein"/>
    <property type="match status" value="1"/>
</dbReference>
<evidence type="ECO:0000313" key="2">
    <source>
        <dbReference type="Proteomes" id="UP000294835"/>
    </source>
</evidence>